<dbReference type="InterPro" id="IPR000073">
    <property type="entry name" value="AB_hydrolase_1"/>
</dbReference>
<name>A0ABP8DLY8_9ACTN</name>
<dbReference type="SUPFAM" id="SSF53474">
    <property type="entry name" value="alpha/beta-Hydrolases"/>
    <property type="match status" value="1"/>
</dbReference>
<reference evidence="3" key="1">
    <citation type="journal article" date="2019" name="Int. J. Syst. Evol. Microbiol.">
        <title>The Global Catalogue of Microorganisms (GCM) 10K type strain sequencing project: providing services to taxonomists for standard genome sequencing and annotation.</title>
        <authorList>
            <consortium name="The Broad Institute Genomics Platform"/>
            <consortium name="The Broad Institute Genome Sequencing Center for Infectious Disease"/>
            <person name="Wu L."/>
            <person name="Ma J."/>
        </authorList>
    </citation>
    <scope>NUCLEOTIDE SEQUENCE [LARGE SCALE GENOMIC DNA]</scope>
    <source>
        <strain evidence="3">JCM 17441</strain>
    </source>
</reference>
<dbReference type="Gene3D" id="3.40.50.1820">
    <property type="entry name" value="alpha/beta hydrolase"/>
    <property type="match status" value="1"/>
</dbReference>
<dbReference type="PANTHER" id="PTHR43433:SF5">
    <property type="entry name" value="AB HYDROLASE-1 DOMAIN-CONTAINING PROTEIN"/>
    <property type="match status" value="1"/>
</dbReference>
<protein>
    <submittedName>
        <fullName evidence="2">Alpha/beta hydrolase</fullName>
    </submittedName>
</protein>
<evidence type="ECO:0000259" key="1">
    <source>
        <dbReference type="Pfam" id="PF00561"/>
    </source>
</evidence>
<proteinExistence type="predicted"/>
<feature type="domain" description="AB hydrolase-1" evidence="1">
    <location>
        <begin position="45"/>
        <end position="273"/>
    </location>
</feature>
<evidence type="ECO:0000313" key="2">
    <source>
        <dbReference type="EMBL" id="GAA4259370.1"/>
    </source>
</evidence>
<accession>A0ABP8DLY8</accession>
<dbReference type="Proteomes" id="UP001500620">
    <property type="component" value="Unassembled WGS sequence"/>
</dbReference>
<dbReference type="InterPro" id="IPR029058">
    <property type="entry name" value="AB_hydrolase_fold"/>
</dbReference>
<evidence type="ECO:0000313" key="3">
    <source>
        <dbReference type="Proteomes" id="UP001500620"/>
    </source>
</evidence>
<dbReference type="GO" id="GO:0016787">
    <property type="term" value="F:hydrolase activity"/>
    <property type="evidence" value="ECO:0007669"/>
    <property type="project" value="UniProtKB-KW"/>
</dbReference>
<sequence>MFFEVGGGRALQILLTGPEDGRVLVLHLGTPVGPVDMPTLTGAAAQRGLRTVICGRPGYAGSTRRPGRSVADVTGDVTAVLDHLGADRFVTLGWSGGGPHALACAALLPDRCAAAATLAGVAPFDADGLDWLGGMGQENVEEFGAAVAGPEALEAYLDGAAAELAAVTGDQVADALGGLASPVDAAALTGAFAESVAAGFRSAVSSGTAGWRDDDLAFVRPWGFDLSAITVPVSVWQGGEDRMVPPAHGAWLAAHVPGARAHLDPAEGHISLVNAAGRILDDLLAAAGWTA</sequence>
<organism evidence="2 3">
    <name type="scientific">Dactylosporangium darangshiense</name>
    <dbReference type="NCBI Taxonomy" id="579108"/>
    <lineage>
        <taxon>Bacteria</taxon>
        <taxon>Bacillati</taxon>
        <taxon>Actinomycetota</taxon>
        <taxon>Actinomycetes</taxon>
        <taxon>Micromonosporales</taxon>
        <taxon>Micromonosporaceae</taxon>
        <taxon>Dactylosporangium</taxon>
    </lineage>
</organism>
<keyword evidence="2" id="KW-0378">Hydrolase</keyword>
<dbReference type="Pfam" id="PF00561">
    <property type="entry name" value="Abhydrolase_1"/>
    <property type="match status" value="1"/>
</dbReference>
<dbReference type="RefSeq" id="WP_345136276.1">
    <property type="nucleotide sequence ID" value="NZ_BAABAT010000035.1"/>
</dbReference>
<dbReference type="EMBL" id="BAABAT010000035">
    <property type="protein sequence ID" value="GAA4259370.1"/>
    <property type="molecule type" value="Genomic_DNA"/>
</dbReference>
<gene>
    <name evidence="2" type="ORF">GCM10022255_083710</name>
</gene>
<comment type="caution">
    <text evidence="2">The sequence shown here is derived from an EMBL/GenBank/DDBJ whole genome shotgun (WGS) entry which is preliminary data.</text>
</comment>
<dbReference type="PANTHER" id="PTHR43433">
    <property type="entry name" value="HYDROLASE, ALPHA/BETA FOLD FAMILY PROTEIN"/>
    <property type="match status" value="1"/>
</dbReference>
<keyword evidence="3" id="KW-1185">Reference proteome</keyword>
<dbReference type="InterPro" id="IPR050471">
    <property type="entry name" value="AB_hydrolase"/>
</dbReference>